<reference evidence="2" key="1">
    <citation type="journal article" date="2019" name="Int. J. Syst. Evol. Microbiol.">
        <title>The Global Catalogue of Microorganisms (GCM) 10K type strain sequencing project: providing services to taxonomists for standard genome sequencing and annotation.</title>
        <authorList>
            <consortium name="The Broad Institute Genomics Platform"/>
            <consortium name="The Broad Institute Genome Sequencing Center for Infectious Disease"/>
            <person name="Wu L."/>
            <person name="Ma J."/>
        </authorList>
    </citation>
    <scope>NUCLEOTIDE SEQUENCE [LARGE SCALE GENOMIC DNA]</scope>
    <source>
        <strain evidence="2">CGMCC 4.7192</strain>
    </source>
</reference>
<organism evidence="1 2">
    <name type="scientific">Kiloniella antarctica</name>
    <dbReference type="NCBI Taxonomy" id="1550907"/>
    <lineage>
        <taxon>Bacteria</taxon>
        <taxon>Pseudomonadati</taxon>
        <taxon>Pseudomonadota</taxon>
        <taxon>Alphaproteobacteria</taxon>
        <taxon>Rhodospirillales</taxon>
        <taxon>Kiloniellaceae</taxon>
        <taxon>Kiloniella</taxon>
    </lineage>
</organism>
<keyword evidence="2" id="KW-1185">Reference proteome</keyword>
<protein>
    <submittedName>
        <fullName evidence="1">PAS domain-containing protein</fullName>
    </submittedName>
</protein>
<dbReference type="Pfam" id="PF07310">
    <property type="entry name" value="PAS_5"/>
    <property type="match status" value="1"/>
</dbReference>
<proteinExistence type="predicted"/>
<comment type="caution">
    <text evidence="1">The sequence shown here is derived from an EMBL/GenBank/DDBJ whole genome shotgun (WGS) entry which is preliminary data.</text>
</comment>
<evidence type="ECO:0000313" key="1">
    <source>
        <dbReference type="EMBL" id="MFD2204799.1"/>
    </source>
</evidence>
<name>A0ABW5BGV3_9PROT</name>
<gene>
    <name evidence="1" type="ORF">ACFSKO_04225</name>
</gene>
<accession>A0ABW5BGV3</accession>
<dbReference type="EMBL" id="JBHUII010000001">
    <property type="protein sequence ID" value="MFD2204799.1"/>
    <property type="molecule type" value="Genomic_DNA"/>
</dbReference>
<dbReference type="RefSeq" id="WP_380248740.1">
    <property type="nucleotide sequence ID" value="NZ_JBHUII010000001.1"/>
</dbReference>
<dbReference type="Proteomes" id="UP001597294">
    <property type="component" value="Unassembled WGS sequence"/>
</dbReference>
<sequence length="184" mass="21324">MKTGFSLEFESPRCRRLHEYWWELRYSSDQAVPNKSNFNPAAIKNILPHILIHDLGTPGRSILRLVGTGIVERMGFDPTGHDYTEFVAEDRRDEAYNELFKAASYPCGMRVVIEGRYQSGQVHLSEALGYPLVADDDGRPLFVFVDDLVEKLEWHQKIDKQLEYYRVRQRDYIDIGFGVPLAQK</sequence>
<dbReference type="InterPro" id="IPR009922">
    <property type="entry name" value="DUF1457"/>
</dbReference>
<evidence type="ECO:0000313" key="2">
    <source>
        <dbReference type="Proteomes" id="UP001597294"/>
    </source>
</evidence>